<dbReference type="RefSeq" id="WP_163819348.1">
    <property type="nucleotide sequence ID" value="NZ_JAAGOB010000007.1"/>
</dbReference>
<dbReference type="SUPFAM" id="SSF58113">
    <property type="entry name" value="Apolipoprotein A-I"/>
    <property type="match status" value="1"/>
</dbReference>
<dbReference type="Proteomes" id="UP000469185">
    <property type="component" value="Unassembled WGS sequence"/>
</dbReference>
<feature type="compositionally biased region" description="Basic and acidic residues" evidence="1">
    <location>
        <begin position="1"/>
        <end position="30"/>
    </location>
</feature>
<evidence type="ECO:0000313" key="3">
    <source>
        <dbReference type="Proteomes" id="UP000469185"/>
    </source>
</evidence>
<dbReference type="EMBL" id="JAAGOB010000007">
    <property type="protein sequence ID" value="NED96569.1"/>
    <property type="molecule type" value="Genomic_DNA"/>
</dbReference>
<protein>
    <submittedName>
        <fullName evidence="2">DUF3618 domain-containing protein</fullName>
    </submittedName>
</protein>
<evidence type="ECO:0000313" key="2">
    <source>
        <dbReference type="EMBL" id="NED96569.1"/>
    </source>
</evidence>
<dbReference type="InterPro" id="IPR022062">
    <property type="entry name" value="DUF3618"/>
</dbReference>
<feature type="region of interest" description="Disordered" evidence="1">
    <location>
        <begin position="144"/>
        <end position="193"/>
    </location>
</feature>
<feature type="compositionally biased region" description="Basic and acidic residues" evidence="1">
    <location>
        <begin position="166"/>
        <end position="181"/>
    </location>
</feature>
<evidence type="ECO:0000256" key="1">
    <source>
        <dbReference type="SAM" id="MobiDB-lite"/>
    </source>
</evidence>
<gene>
    <name evidence="2" type="ORF">G1H11_14760</name>
</gene>
<reference evidence="2 3" key="1">
    <citation type="submission" date="2020-02" db="EMBL/GenBank/DDBJ databases">
        <authorList>
            <person name="Li X.-J."/>
            <person name="Feng X.-M."/>
        </authorList>
    </citation>
    <scope>NUCLEOTIDE SEQUENCE [LARGE SCALE GENOMIC DNA]</scope>
    <source>
        <strain evidence="2 3">CGMCC 4.7225</strain>
    </source>
</reference>
<proteinExistence type="predicted"/>
<accession>A0A6N9YP13</accession>
<dbReference type="Gene3D" id="1.20.120.20">
    <property type="entry name" value="Apolipoprotein"/>
    <property type="match status" value="1"/>
</dbReference>
<sequence>MTNDPDQIRADIERTRTDLSENVDAVRDRVSPGSVVKRQRSRVQGAMSSARERVMGAMPDVGSGGGSPVDSVKDTMTDAPTKVRERTEGNPLAAGLVAFGVGWLASAIIPASKQERQAAGTVKEYAQDMANQATDVAKEMAEDMREPAQQAMESVKSTAAEGAQTVREEGTSAAQDIKDTGQESVQNVRRDQG</sequence>
<organism evidence="2 3">
    <name type="scientific">Phytoactinopolyspora alkaliphila</name>
    <dbReference type="NCBI Taxonomy" id="1783498"/>
    <lineage>
        <taxon>Bacteria</taxon>
        <taxon>Bacillati</taxon>
        <taxon>Actinomycetota</taxon>
        <taxon>Actinomycetes</taxon>
        <taxon>Jiangellales</taxon>
        <taxon>Jiangellaceae</taxon>
        <taxon>Phytoactinopolyspora</taxon>
    </lineage>
</organism>
<comment type="caution">
    <text evidence="2">The sequence shown here is derived from an EMBL/GenBank/DDBJ whole genome shotgun (WGS) entry which is preliminary data.</text>
</comment>
<dbReference type="Pfam" id="PF12277">
    <property type="entry name" value="DUF3618"/>
    <property type="match status" value="1"/>
</dbReference>
<name>A0A6N9YP13_9ACTN</name>
<keyword evidence="3" id="KW-1185">Reference proteome</keyword>
<dbReference type="AlphaFoldDB" id="A0A6N9YP13"/>
<feature type="region of interest" description="Disordered" evidence="1">
    <location>
        <begin position="1"/>
        <end position="76"/>
    </location>
</feature>